<dbReference type="SUPFAM" id="SSF158472">
    <property type="entry name" value="HAMP domain-like"/>
    <property type="match status" value="1"/>
</dbReference>
<keyword evidence="5" id="KW-0808">Transferase</keyword>
<dbReference type="InterPro" id="IPR003594">
    <property type="entry name" value="HATPase_dom"/>
</dbReference>
<protein>
    <recommendedName>
        <fullName evidence="3">histidine kinase</fullName>
        <ecNumber evidence="3">2.7.13.3</ecNumber>
    </recommendedName>
</protein>
<evidence type="ECO:0000256" key="4">
    <source>
        <dbReference type="ARBA" id="ARBA00022553"/>
    </source>
</evidence>
<reference evidence="15" key="1">
    <citation type="journal article" date="2019" name="Int. J. Syst. Evol. Microbiol.">
        <title>The Global Catalogue of Microorganisms (GCM) 10K type strain sequencing project: providing services to taxonomists for standard genome sequencing and annotation.</title>
        <authorList>
            <consortium name="The Broad Institute Genomics Platform"/>
            <consortium name="The Broad Institute Genome Sequencing Center for Infectious Disease"/>
            <person name="Wu L."/>
            <person name="Ma J."/>
        </authorList>
    </citation>
    <scope>NUCLEOTIDE SEQUENCE [LARGE SCALE GENOMIC DNA]</scope>
    <source>
        <strain evidence="15">YIM 94188</strain>
    </source>
</reference>
<evidence type="ECO:0000259" key="13">
    <source>
        <dbReference type="PROSITE" id="PS50885"/>
    </source>
</evidence>
<organism evidence="14 15">
    <name type="scientific">Nocardioides vastitatis</name>
    <dbReference type="NCBI Taxonomy" id="2568655"/>
    <lineage>
        <taxon>Bacteria</taxon>
        <taxon>Bacillati</taxon>
        <taxon>Actinomycetota</taxon>
        <taxon>Actinomycetes</taxon>
        <taxon>Propionibacteriales</taxon>
        <taxon>Nocardioidaceae</taxon>
        <taxon>Nocardioides</taxon>
    </lineage>
</organism>
<keyword evidence="4" id="KW-0597">Phosphoprotein</keyword>
<dbReference type="CDD" id="cd00075">
    <property type="entry name" value="HATPase"/>
    <property type="match status" value="1"/>
</dbReference>
<dbReference type="GO" id="GO:0005524">
    <property type="term" value="F:ATP binding"/>
    <property type="evidence" value="ECO:0007669"/>
    <property type="project" value="UniProtKB-KW"/>
</dbReference>
<dbReference type="InterPro" id="IPR036890">
    <property type="entry name" value="HATPase_C_sf"/>
</dbReference>
<evidence type="ECO:0000256" key="7">
    <source>
        <dbReference type="ARBA" id="ARBA00022777"/>
    </source>
</evidence>
<accession>A0ABW0ZJJ5</accession>
<dbReference type="EMBL" id="JBHSNS010000009">
    <property type="protein sequence ID" value="MFC5730532.1"/>
    <property type="molecule type" value="Genomic_DNA"/>
</dbReference>
<dbReference type="Gene3D" id="6.10.340.10">
    <property type="match status" value="1"/>
</dbReference>
<dbReference type="SMART" id="SM00388">
    <property type="entry name" value="HisKA"/>
    <property type="match status" value="1"/>
</dbReference>
<dbReference type="CDD" id="cd00082">
    <property type="entry name" value="HisKA"/>
    <property type="match status" value="1"/>
</dbReference>
<evidence type="ECO:0000313" key="15">
    <source>
        <dbReference type="Proteomes" id="UP001596072"/>
    </source>
</evidence>
<dbReference type="RefSeq" id="WP_136433847.1">
    <property type="nucleotide sequence ID" value="NZ_JBHSNS010000009.1"/>
</dbReference>
<evidence type="ECO:0000256" key="2">
    <source>
        <dbReference type="ARBA" id="ARBA00004236"/>
    </source>
</evidence>
<name>A0ABW0ZJJ5_9ACTN</name>
<dbReference type="Gene3D" id="3.30.565.10">
    <property type="entry name" value="Histidine kinase-like ATPase, C-terminal domain"/>
    <property type="match status" value="1"/>
</dbReference>
<dbReference type="Pfam" id="PF02518">
    <property type="entry name" value="HATPase_c"/>
    <property type="match status" value="1"/>
</dbReference>
<dbReference type="SMART" id="SM00387">
    <property type="entry name" value="HATPase_c"/>
    <property type="match status" value="1"/>
</dbReference>
<evidence type="ECO:0000259" key="12">
    <source>
        <dbReference type="PROSITE" id="PS50109"/>
    </source>
</evidence>
<evidence type="ECO:0000256" key="6">
    <source>
        <dbReference type="ARBA" id="ARBA00022692"/>
    </source>
</evidence>
<keyword evidence="10 11" id="KW-0472">Membrane</keyword>
<dbReference type="Proteomes" id="UP001596072">
    <property type="component" value="Unassembled WGS sequence"/>
</dbReference>
<keyword evidence="15" id="KW-1185">Reference proteome</keyword>
<keyword evidence="14" id="KW-0547">Nucleotide-binding</keyword>
<dbReference type="InterPro" id="IPR004358">
    <property type="entry name" value="Sig_transdc_His_kin-like_C"/>
</dbReference>
<sequence length="455" mass="47850">MTRRLWPQSLRARLTLVVITGASVLLVVGMGVLYLVLEHQLRTAVDDGLRARVDDVTALAVARADTPIDDPYAQVLGPDGEVLSASPSAPERPLLGPEQRAAVRDGVVFVDAAVPGLAPPARLAARVVPGTNRIVVVGTSLAGEEAAGDRLLLVLGVALPSLLLMLALVLRWAIRTSLRPVSALTTQAARISTAGSADRLPQPAGRDEIAELASTLNGMLDRLRVSFERERAFVDDASHELRTPIAVLRGELELALLDDDPAQMRRAVEIAQAEAEHLSNLAVDLLLLARQRAGALVLQHSRVDLREELTRAAARLGLVVDVAVSVTGDTVAATVDVARLEQLVTNLVTNAAEAGARHVRLTVTRSDSGALVEVDDDGPGFPDGLLSTVFDRFTRGDAARTRRTAGKSLTGTGLGLAIAASVVRAHGGDISASNDSPLGGARVRIQLPLDGSEPS</sequence>
<dbReference type="PRINTS" id="PR00344">
    <property type="entry name" value="BCTRLSENSOR"/>
</dbReference>
<keyword evidence="8 11" id="KW-1133">Transmembrane helix</keyword>
<evidence type="ECO:0000256" key="1">
    <source>
        <dbReference type="ARBA" id="ARBA00000085"/>
    </source>
</evidence>
<dbReference type="InterPro" id="IPR050428">
    <property type="entry name" value="TCS_sensor_his_kinase"/>
</dbReference>
<dbReference type="EC" id="2.7.13.3" evidence="3"/>
<dbReference type="SMART" id="SM00304">
    <property type="entry name" value="HAMP"/>
    <property type="match status" value="1"/>
</dbReference>
<evidence type="ECO:0000256" key="11">
    <source>
        <dbReference type="SAM" id="Phobius"/>
    </source>
</evidence>
<evidence type="ECO:0000256" key="10">
    <source>
        <dbReference type="ARBA" id="ARBA00023136"/>
    </source>
</evidence>
<dbReference type="PROSITE" id="PS50109">
    <property type="entry name" value="HIS_KIN"/>
    <property type="match status" value="1"/>
</dbReference>
<dbReference type="Pfam" id="PF00512">
    <property type="entry name" value="HisKA"/>
    <property type="match status" value="1"/>
</dbReference>
<dbReference type="InterPro" id="IPR036097">
    <property type="entry name" value="HisK_dim/P_sf"/>
</dbReference>
<keyword evidence="14" id="KW-0067">ATP-binding</keyword>
<dbReference type="Gene3D" id="1.10.287.130">
    <property type="match status" value="1"/>
</dbReference>
<dbReference type="PROSITE" id="PS50885">
    <property type="entry name" value="HAMP"/>
    <property type="match status" value="1"/>
</dbReference>
<dbReference type="SUPFAM" id="SSF47384">
    <property type="entry name" value="Homodimeric domain of signal transducing histidine kinase"/>
    <property type="match status" value="1"/>
</dbReference>
<feature type="transmembrane region" description="Helical" evidence="11">
    <location>
        <begin position="12"/>
        <end position="37"/>
    </location>
</feature>
<dbReference type="PANTHER" id="PTHR45436">
    <property type="entry name" value="SENSOR HISTIDINE KINASE YKOH"/>
    <property type="match status" value="1"/>
</dbReference>
<dbReference type="PANTHER" id="PTHR45436:SF5">
    <property type="entry name" value="SENSOR HISTIDINE KINASE TRCS"/>
    <property type="match status" value="1"/>
</dbReference>
<evidence type="ECO:0000313" key="14">
    <source>
        <dbReference type="EMBL" id="MFC5730532.1"/>
    </source>
</evidence>
<comment type="caution">
    <text evidence="14">The sequence shown here is derived from an EMBL/GenBank/DDBJ whole genome shotgun (WGS) entry which is preliminary data.</text>
</comment>
<dbReference type="SUPFAM" id="SSF55874">
    <property type="entry name" value="ATPase domain of HSP90 chaperone/DNA topoisomerase II/histidine kinase"/>
    <property type="match status" value="1"/>
</dbReference>
<comment type="catalytic activity">
    <reaction evidence="1">
        <text>ATP + protein L-histidine = ADP + protein N-phospho-L-histidine.</text>
        <dbReference type="EC" id="2.7.13.3"/>
    </reaction>
</comment>
<feature type="domain" description="HAMP" evidence="13">
    <location>
        <begin position="175"/>
        <end position="228"/>
    </location>
</feature>
<comment type="subcellular location">
    <subcellularLocation>
        <location evidence="2">Cell membrane</location>
    </subcellularLocation>
</comment>
<gene>
    <name evidence="14" type="ORF">ACFPQB_16550</name>
</gene>
<evidence type="ECO:0000256" key="8">
    <source>
        <dbReference type="ARBA" id="ARBA00022989"/>
    </source>
</evidence>
<keyword evidence="9" id="KW-0902">Two-component regulatory system</keyword>
<dbReference type="InterPro" id="IPR003660">
    <property type="entry name" value="HAMP_dom"/>
</dbReference>
<dbReference type="CDD" id="cd06225">
    <property type="entry name" value="HAMP"/>
    <property type="match status" value="1"/>
</dbReference>
<dbReference type="InterPro" id="IPR003661">
    <property type="entry name" value="HisK_dim/P_dom"/>
</dbReference>
<dbReference type="InterPro" id="IPR005467">
    <property type="entry name" value="His_kinase_dom"/>
</dbReference>
<evidence type="ECO:0000256" key="9">
    <source>
        <dbReference type="ARBA" id="ARBA00023012"/>
    </source>
</evidence>
<proteinExistence type="predicted"/>
<feature type="transmembrane region" description="Helical" evidence="11">
    <location>
        <begin position="151"/>
        <end position="174"/>
    </location>
</feature>
<evidence type="ECO:0000256" key="3">
    <source>
        <dbReference type="ARBA" id="ARBA00012438"/>
    </source>
</evidence>
<keyword evidence="7" id="KW-0418">Kinase</keyword>
<evidence type="ECO:0000256" key="5">
    <source>
        <dbReference type="ARBA" id="ARBA00022679"/>
    </source>
</evidence>
<feature type="domain" description="Histidine kinase" evidence="12">
    <location>
        <begin position="236"/>
        <end position="451"/>
    </location>
</feature>
<dbReference type="Pfam" id="PF00672">
    <property type="entry name" value="HAMP"/>
    <property type="match status" value="1"/>
</dbReference>
<keyword evidence="6 11" id="KW-0812">Transmembrane</keyword>